<dbReference type="GO" id="GO:0032039">
    <property type="term" value="C:integrator complex"/>
    <property type="evidence" value="ECO:0007669"/>
    <property type="project" value="InterPro"/>
</dbReference>
<sequence length="602" mass="69762">MSSKDIQELINKALALKETDIDASKALILTAKTLFPQNFEIFFTDYQLQKASGNCHEAAKSFSYIVLFFDNPEILEEIKVLVNALKMADKNEKISQEAEFYVNMFQYFANGPAGQKIIMLLNSDSDSDFTYIRIMKKFSKNFNLSIHAPRLLEKILTGISVSPNESTELLVREVLPLMMNEQNIELPVDLVNHVLDIVFKYYIAKFWDSSDIKPHVIEQSRASIIELFEWVGKLLKWEPFQYNPSWTKDFFWQKLKQIENVACDVKQIFYLTCFLFFVSVQDYLSSTKLKIDSQDVQFILVDGLSDLMESPPLMNILHESPFPSEAAVSFVTAFKAQDLLQRNVIFFKDFNQLLFDLNITRHINRIVVDFAIYLRSNTDSYNLINNSKLSNLEKNIRMLSLVINAPNTTREVFDHIRLIMTDLPTISGVFLKNLACDRSFLFLPLTRNAIVQYCTRIIISALKRKLFKDPTKVDDYQLGSLLVLLQLEFYENIPLVEHIFEIIRVKGLDFPLFHSFIINIDMIEEFMNLWRGHEVILRLSSSTSTPSTQRRIGTRGADKNVKEDFKQIIKQQVLRSGEDVVSLVIQFIEQENLNLLQNLTTF</sequence>
<comment type="subcellular location">
    <subcellularLocation>
        <location evidence="1">Nucleus</location>
    </subcellularLocation>
</comment>
<dbReference type="GO" id="GO:0016180">
    <property type="term" value="P:snRNA processing"/>
    <property type="evidence" value="ECO:0007669"/>
    <property type="project" value="InterPro"/>
</dbReference>
<dbReference type="STRING" id="568069.A0A1J1HML7"/>
<dbReference type="AlphaFoldDB" id="A0A1J1HML7"/>
<evidence type="ECO:0000256" key="3">
    <source>
        <dbReference type="ARBA" id="ARBA00016811"/>
    </source>
</evidence>
<proteinExistence type="inferred from homology"/>
<dbReference type="Proteomes" id="UP000183832">
    <property type="component" value="Unassembled WGS sequence"/>
</dbReference>
<evidence type="ECO:0000313" key="6">
    <source>
        <dbReference type="Proteomes" id="UP000183832"/>
    </source>
</evidence>
<evidence type="ECO:0000256" key="2">
    <source>
        <dbReference type="ARBA" id="ARBA00010391"/>
    </source>
</evidence>
<accession>A0A1J1HML7</accession>
<protein>
    <recommendedName>
        <fullName evidence="3">Integrator complex subunit 10</fullName>
    </recommendedName>
</protein>
<comment type="similarity">
    <text evidence="2">Belongs to the Integrator subunit 10 family.</text>
</comment>
<gene>
    <name evidence="5" type="ORF">CLUMA_CG001282</name>
</gene>
<name>A0A1J1HML7_9DIPT</name>
<evidence type="ECO:0000313" key="5">
    <source>
        <dbReference type="EMBL" id="CRK87481.1"/>
    </source>
</evidence>
<dbReference type="Pfam" id="PF21045">
    <property type="entry name" value="INT10"/>
    <property type="match status" value="2"/>
</dbReference>
<dbReference type="PANTHER" id="PTHR16055:SF2">
    <property type="entry name" value="INTEGRATOR COMPLEX SUBUNIT 10"/>
    <property type="match status" value="1"/>
</dbReference>
<dbReference type="EMBL" id="CVRI01000004">
    <property type="protein sequence ID" value="CRK87481.1"/>
    <property type="molecule type" value="Genomic_DNA"/>
</dbReference>
<dbReference type="OrthoDB" id="18145at2759"/>
<dbReference type="InterPro" id="IPR026164">
    <property type="entry name" value="Int_cplx_su10"/>
</dbReference>
<organism evidence="5 6">
    <name type="scientific">Clunio marinus</name>
    <dbReference type="NCBI Taxonomy" id="568069"/>
    <lineage>
        <taxon>Eukaryota</taxon>
        <taxon>Metazoa</taxon>
        <taxon>Ecdysozoa</taxon>
        <taxon>Arthropoda</taxon>
        <taxon>Hexapoda</taxon>
        <taxon>Insecta</taxon>
        <taxon>Pterygota</taxon>
        <taxon>Neoptera</taxon>
        <taxon>Endopterygota</taxon>
        <taxon>Diptera</taxon>
        <taxon>Nematocera</taxon>
        <taxon>Chironomoidea</taxon>
        <taxon>Chironomidae</taxon>
        <taxon>Clunio</taxon>
    </lineage>
</organism>
<reference evidence="5 6" key="1">
    <citation type="submission" date="2015-04" db="EMBL/GenBank/DDBJ databases">
        <authorList>
            <person name="Syromyatnikov M.Y."/>
            <person name="Popov V.N."/>
        </authorList>
    </citation>
    <scope>NUCLEOTIDE SEQUENCE [LARGE SCALE GENOMIC DNA]</scope>
</reference>
<keyword evidence="4" id="KW-0539">Nucleus</keyword>
<keyword evidence="6" id="KW-1185">Reference proteome</keyword>
<dbReference type="PANTHER" id="PTHR16055">
    <property type="entry name" value="INTEGRATOR COMPLEX SUBUNIT 10"/>
    <property type="match status" value="1"/>
</dbReference>
<evidence type="ECO:0000256" key="1">
    <source>
        <dbReference type="ARBA" id="ARBA00004123"/>
    </source>
</evidence>
<evidence type="ECO:0000256" key="4">
    <source>
        <dbReference type="ARBA" id="ARBA00023242"/>
    </source>
</evidence>